<protein>
    <submittedName>
        <fullName evidence="4">ZinT/AdcA family metal-binding protein</fullName>
    </submittedName>
</protein>
<evidence type="ECO:0000256" key="1">
    <source>
        <dbReference type="ARBA" id="ARBA00022729"/>
    </source>
</evidence>
<dbReference type="PROSITE" id="PS51257">
    <property type="entry name" value="PROKAR_LIPOPROTEIN"/>
    <property type="match status" value="1"/>
</dbReference>
<accession>A0ABV1IZT3</accession>
<gene>
    <name evidence="4" type="ORF">AAA073_03085</name>
</gene>
<comment type="caution">
    <text evidence="4">The sequence shown here is derived from an EMBL/GenBank/DDBJ whole genome shotgun (WGS) entry which is preliminary data.</text>
</comment>
<evidence type="ECO:0000313" key="5">
    <source>
        <dbReference type="Proteomes" id="UP001491691"/>
    </source>
</evidence>
<dbReference type="Pfam" id="PF09223">
    <property type="entry name" value="ZinT"/>
    <property type="match status" value="1"/>
</dbReference>
<dbReference type="EMBL" id="JBBNPP010000004">
    <property type="protein sequence ID" value="MEQ3346420.1"/>
    <property type="molecule type" value="Genomic_DNA"/>
</dbReference>
<name>A0ABV1IZT3_9FIRM</name>
<keyword evidence="5" id="KW-1185">Reference proteome</keyword>
<evidence type="ECO:0000259" key="3">
    <source>
        <dbReference type="Pfam" id="PF09223"/>
    </source>
</evidence>
<proteinExistence type="predicted"/>
<evidence type="ECO:0000313" key="4">
    <source>
        <dbReference type="EMBL" id="MEQ3346420.1"/>
    </source>
</evidence>
<reference evidence="4 5" key="1">
    <citation type="submission" date="2024-04" db="EMBL/GenBank/DDBJ databases">
        <title>Human intestinal bacterial collection.</title>
        <authorList>
            <person name="Pauvert C."/>
            <person name="Hitch T.C.A."/>
            <person name="Clavel T."/>
        </authorList>
    </citation>
    <scope>NUCLEOTIDE SEQUENCE [LARGE SCALE GENOMIC DNA]</scope>
    <source>
        <strain evidence="4 5">CLA-SR-H019</strain>
    </source>
</reference>
<dbReference type="InterPro" id="IPR015304">
    <property type="entry name" value="ZinT_dom"/>
</dbReference>
<sequence>MNKNFRKSLVAILMSSALLVACSKNNSSNTSENAKTKENNTKIEENVSAKVNEEKAQDVSLSDWSGEWNSIANYIDDEGLKGAYEEVSKRDNITEEQAKKNFSDHVAIDFGAIKVDDESITFFSKPGGEEIEKANFKYVDKHPMEHGGKTLYWYEFSSDGKYPTILMMPVHGEDHMPHFHLRVGKTAEEMLAKDDWYPTFVSPTVTIDQVYEEVAE</sequence>
<dbReference type="RefSeq" id="WP_349188320.1">
    <property type="nucleotide sequence ID" value="NZ_JBBNPP010000004.1"/>
</dbReference>
<feature type="signal peptide" evidence="2">
    <location>
        <begin position="1"/>
        <end position="23"/>
    </location>
</feature>
<organism evidence="4 5">
    <name type="scientific">Peptoniphilus senegalensis</name>
    <dbReference type="NCBI Taxonomy" id="1465757"/>
    <lineage>
        <taxon>Bacteria</taxon>
        <taxon>Bacillati</taxon>
        <taxon>Bacillota</taxon>
        <taxon>Tissierellia</taxon>
        <taxon>Tissierellales</taxon>
        <taxon>Peptoniphilaceae</taxon>
        <taxon>Peptoniphilus</taxon>
    </lineage>
</organism>
<evidence type="ECO:0000256" key="2">
    <source>
        <dbReference type="SAM" id="SignalP"/>
    </source>
</evidence>
<feature type="domain" description="ZinT" evidence="3">
    <location>
        <begin position="50"/>
        <end position="214"/>
    </location>
</feature>
<keyword evidence="1 2" id="KW-0732">Signal</keyword>
<dbReference type="Proteomes" id="UP001491691">
    <property type="component" value="Unassembled WGS sequence"/>
</dbReference>
<feature type="chain" id="PRO_5046592755" evidence="2">
    <location>
        <begin position="24"/>
        <end position="216"/>
    </location>
</feature>